<reference evidence="1" key="1">
    <citation type="submission" date="2021-02" db="EMBL/GenBank/DDBJ databases">
        <authorList>
            <person name="Nowell W R."/>
        </authorList>
    </citation>
    <scope>NUCLEOTIDE SEQUENCE</scope>
</reference>
<accession>A0A815LSC0</accession>
<gene>
    <name evidence="1" type="ORF">EDS130_LOCUS36506</name>
</gene>
<evidence type="ECO:0000313" key="2">
    <source>
        <dbReference type="Proteomes" id="UP000663852"/>
    </source>
</evidence>
<proteinExistence type="predicted"/>
<comment type="caution">
    <text evidence="1">The sequence shown here is derived from an EMBL/GenBank/DDBJ whole genome shotgun (WGS) entry which is preliminary data.</text>
</comment>
<organism evidence="1 2">
    <name type="scientific">Adineta ricciae</name>
    <name type="common">Rotifer</name>
    <dbReference type="NCBI Taxonomy" id="249248"/>
    <lineage>
        <taxon>Eukaryota</taxon>
        <taxon>Metazoa</taxon>
        <taxon>Spiralia</taxon>
        <taxon>Gnathifera</taxon>
        <taxon>Rotifera</taxon>
        <taxon>Eurotatoria</taxon>
        <taxon>Bdelloidea</taxon>
        <taxon>Adinetida</taxon>
        <taxon>Adinetidae</taxon>
        <taxon>Adineta</taxon>
    </lineage>
</organism>
<dbReference type="EMBL" id="CAJNOJ010000341">
    <property type="protein sequence ID" value="CAF1408059.1"/>
    <property type="molecule type" value="Genomic_DNA"/>
</dbReference>
<sequence length="68" mass="8224">MMKLKALFHWFYKQIYDYNTFIPGENEYNDDDNEQDDPAATLKKQKYATWLYTVLLADDFSQFIQIES</sequence>
<dbReference type="Proteomes" id="UP000663852">
    <property type="component" value="Unassembled WGS sequence"/>
</dbReference>
<evidence type="ECO:0000313" key="1">
    <source>
        <dbReference type="EMBL" id="CAF1408059.1"/>
    </source>
</evidence>
<protein>
    <submittedName>
        <fullName evidence="1">Uncharacterized protein</fullName>
    </submittedName>
</protein>
<name>A0A815LSC0_ADIRI</name>
<dbReference type="AlphaFoldDB" id="A0A815LSC0"/>